<name>A0A1Y6F5C5_9SPHN</name>
<organism evidence="8 9">
    <name type="scientific">Altererythrobacter xiamenensis</name>
    <dbReference type="NCBI Taxonomy" id="1316679"/>
    <lineage>
        <taxon>Bacteria</taxon>
        <taxon>Pseudomonadati</taxon>
        <taxon>Pseudomonadota</taxon>
        <taxon>Alphaproteobacteria</taxon>
        <taxon>Sphingomonadales</taxon>
        <taxon>Erythrobacteraceae</taxon>
        <taxon>Altererythrobacter</taxon>
    </lineage>
</organism>
<dbReference type="Pfam" id="PF13450">
    <property type="entry name" value="NAD_binding_8"/>
    <property type="match status" value="1"/>
</dbReference>
<dbReference type="SUPFAM" id="SSF51905">
    <property type="entry name" value="FAD/NAD(P)-binding domain"/>
    <property type="match status" value="1"/>
</dbReference>
<dbReference type="RefSeq" id="WP_086437780.1">
    <property type="nucleotide sequence ID" value="NZ_FXWG01000002.1"/>
</dbReference>
<keyword evidence="6" id="KW-0560">Oxidoreductase</keyword>
<evidence type="ECO:0000256" key="3">
    <source>
        <dbReference type="ARBA" id="ARBA00022630"/>
    </source>
</evidence>
<protein>
    <submittedName>
        <fullName evidence="8">Predicted flavoprotein CzcO associated with the cation diffusion facilitator CzcD</fullName>
    </submittedName>
</protein>
<keyword evidence="5" id="KW-0521">NADP</keyword>
<dbReference type="GO" id="GO:0050660">
    <property type="term" value="F:flavin adenine dinucleotide binding"/>
    <property type="evidence" value="ECO:0007669"/>
    <property type="project" value="InterPro"/>
</dbReference>
<dbReference type="Gene3D" id="3.50.50.60">
    <property type="entry name" value="FAD/NAD(P)-binding domain"/>
    <property type="match status" value="2"/>
</dbReference>
<dbReference type="EMBL" id="FXWG01000002">
    <property type="protein sequence ID" value="SMQ69739.1"/>
    <property type="molecule type" value="Genomic_DNA"/>
</dbReference>
<evidence type="ECO:0000256" key="5">
    <source>
        <dbReference type="ARBA" id="ARBA00022857"/>
    </source>
</evidence>
<keyword evidence="4" id="KW-0274">FAD</keyword>
<dbReference type="PANTHER" id="PTHR43872:SF1">
    <property type="entry name" value="MONOOXYGENASE, PUTATIVE (AFU_ORTHOLOGUE AFUA_8G02570)-RELATED"/>
    <property type="match status" value="1"/>
</dbReference>
<dbReference type="OrthoDB" id="312624at2"/>
<evidence type="ECO:0000256" key="6">
    <source>
        <dbReference type="ARBA" id="ARBA00023002"/>
    </source>
</evidence>
<keyword evidence="9" id="KW-1185">Reference proteome</keyword>
<reference evidence="9" key="1">
    <citation type="submission" date="2017-04" db="EMBL/GenBank/DDBJ databases">
        <authorList>
            <person name="Varghese N."/>
            <person name="Submissions S."/>
        </authorList>
    </citation>
    <scope>NUCLEOTIDE SEQUENCE [LARGE SCALE GENOMIC DNA]</scope>
</reference>
<dbReference type="AlphaFoldDB" id="A0A1Y6F5C5"/>
<evidence type="ECO:0000256" key="7">
    <source>
        <dbReference type="ARBA" id="ARBA00023033"/>
    </source>
</evidence>
<evidence type="ECO:0000256" key="2">
    <source>
        <dbReference type="ARBA" id="ARBA00010139"/>
    </source>
</evidence>
<dbReference type="FunFam" id="3.50.50.60:FF:000228">
    <property type="entry name" value="FAD-containing monooxygenase EthA"/>
    <property type="match status" value="1"/>
</dbReference>
<keyword evidence="3" id="KW-0285">Flavoprotein</keyword>
<proteinExistence type="inferred from homology"/>
<keyword evidence="7" id="KW-0503">Monooxygenase</keyword>
<evidence type="ECO:0000256" key="4">
    <source>
        <dbReference type="ARBA" id="ARBA00022827"/>
    </source>
</evidence>
<dbReference type="PANTHER" id="PTHR43872">
    <property type="entry name" value="MONOOXYGENASE, PUTATIVE (AFU_ORTHOLOGUE AFUA_8G02570)-RELATED"/>
    <property type="match status" value="1"/>
</dbReference>
<sequence length="518" mass="59108">MNAIDTATGAATKHFDVLIAGAGISGIGSAYHLQQQCPGKSYAILEMKETFGGTWETHKYPGVRSDSDLYTFGYRFKPWIGAPIASADEILKYMGEVIEDNGIGEHIRYGHRITRCSFSRDDNLWTVEATRLEDGAELTFTCNFLWMCQGYYDHEKPYIPPEWKERGLDAYTGDFIHAQLWDPDYDYSGKRVLVIGSGATAATVIPEFAEKAEHVTMLQRSPTYFYCSENKNELADRLREVGIDEPTIHRVVRQQIMHDQDLMTKRCIEEPDVVFEELKELVRQFTGDPDFQFEPHFTPSYRPWQQRLAFCPEGDIFKAAVAGKLTVVTDTIDRFTETGVRTASGEEIEADLIVAATGFQLSVMGDIPFEVDGKSVDWNDTVTYRGMMFTGVPNMVWVFGYFRASWTLRVDMLGDFVCNLLNHMDEKGAARVEVTLRPEDEGMELRPWIEEDNFNPGYLMRGLDRLPKRGDKPEWRHNQDYWTEKEEIPAIDLDGAEFRYAEGAQGERARKEEAVPAE</sequence>
<gene>
    <name evidence="8" type="ORF">SAMN06297468_1927</name>
</gene>
<comment type="similarity">
    <text evidence="2">Belongs to the FAD-binding monooxygenase family.</text>
</comment>
<evidence type="ECO:0000256" key="1">
    <source>
        <dbReference type="ARBA" id="ARBA00001974"/>
    </source>
</evidence>
<accession>A0A1Y6F5C5</accession>
<dbReference type="InterPro" id="IPR051820">
    <property type="entry name" value="FAD-binding_MO"/>
</dbReference>
<dbReference type="GO" id="GO:0004499">
    <property type="term" value="F:N,N-dimethylaniline monooxygenase activity"/>
    <property type="evidence" value="ECO:0007669"/>
    <property type="project" value="InterPro"/>
</dbReference>
<dbReference type="InterPro" id="IPR036188">
    <property type="entry name" value="FAD/NAD-bd_sf"/>
</dbReference>
<evidence type="ECO:0000313" key="8">
    <source>
        <dbReference type="EMBL" id="SMQ69739.1"/>
    </source>
</evidence>
<dbReference type="GO" id="GO:0050661">
    <property type="term" value="F:NADP binding"/>
    <property type="evidence" value="ECO:0007669"/>
    <property type="project" value="InterPro"/>
</dbReference>
<dbReference type="InterPro" id="IPR020946">
    <property type="entry name" value="Flavin_mOase-like"/>
</dbReference>
<evidence type="ECO:0000313" key="9">
    <source>
        <dbReference type="Proteomes" id="UP000194420"/>
    </source>
</evidence>
<comment type="cofactor">
    <cofactor evidence="1">
        <name>FAD</name>
        <dbReference type="ChEBI" id="CHEBI:57692"/>
    </cofactor>
</comment>
<dbReference type="Proteomes" id="UP000194420">
    <property type="component" value="Unassembled WGS sequence"/>
</dbReference>
<dbReference type="Pfam" id="PF00743">
    <property type="entry name" value="FMO-like"/>
    <property type="match status" value="1"/>
</dbReference>